<feature type="domain" description="Carboxylesterase type B" evidence="4">
    <location>
        <begin position="29"/>
        <end position="508"/>
    </location>
</feature>
<sequence length="530" mass="56306">MAGMKAQLWAIMAVALSADGAQAQTVQAKPKVWVEGGAIAGRRDGPTEAFLGIPYAAPPVGALRWRAPQPVRSWQGVRPALAYGHDCMQEPFPSDAAPLGTKPAEDCLVANVWRPAGAKAGAKLPVMVWIYGGGNVNGGASPSVYSGAPFARDGVVFVSFNWRVGRFGFFDFPGLAKAGQDDGLKGNFGYMDSIAALKWVRRNVAAFGGDPSRVTIYGQSAGAGQVAMLLATPLARGLFQQAIIQSGGNASNDPRPWEGGPGVVGIEQAGINFARRWGIEGTGPEAVVRLRALTAEQVTDGIHIGTSSAQRERFAGPSRDGRIVTESLLKAIEAGRAAKVPLIIGSTGADNYAGMRETSLENAFTKTFAKGQDQARAAYAALANGNADYALREMGRDISYREPARRMSTLLRAQGLPVYDYRFNYVAASMRQEWPEGPPHATDIPYSMDTLAAKYGSSLTAQDRGVARALHAYWVNFVKKGDPNGPGLPHWPVFEAKDDAIMQFAADGANAAAPDPLKVRLDAVATARYP</sequence>
<evidence type="ECO:0000256" key="3">
    <source>
        <dbReference type="RuleBase" id="RU361235"/>
    </source>
</evidence>
<dbReference type="Gene3D" id="3.40.50.1820">
    <property type="entry name" value="alpha/beta hydrolase"/>
    <property type="match status" value="1"/>
</dbReference>
<dbReference type="InterPro" id="IPR050309">
    <property type="entry name" value="Type-B_Carboxylest/Lipase"/>
</dbReference>
<proteinExistence type="inferred from homology"/>
<evidence type="ECO:0000313" key="5">
    <source>
        <dbReference type="EMBL" id="MBB3953781.1"/>
    </source>
</evidence>
<dbReference type="InterPro" id="IPR029058">
    <property type="entry name" value="AB_hydrolase_fold"/>
</dbReference>
<name>A0A7W6CIP0_9SPHN</name>
<keyword evidence="3" id="KW-0732">Signal</keyword>
<feature type="chain" id="PRO_5031610050" description="Carboxylic ester hydrolase" evidence="3">
    <location>
        <begin position="24"/>
        <end position="530"/>
    </location>
</feature>
<dbReference type="Proteomes" id="UP000548867">
    <property type="component" value="Unassembled WGS sequence"/>
</dbReference>
<organism evidence="5 6">
    <name type="scientific">Novosphingobium sediminicola</name>
    <dbReference type="NCBI Taxonomy" id="563162"/>
    <lineage>
        <taxon>Bacteria</taxon>
        <taxon>Pseudomonadati</taxon>
        <taxon>Pseudomonadota</taxon>
        <taxon>Alphaproteobacteria</taxon>
        <taxon>Sphingomonadales</taxon>
        <taxon>Sphingomonadaceae</taxon>
        <taxon>Novosphingobium</taxon>
    </lineage>
</organism>
<dbReference type="EC" id="3.1.1.-" evidence="3"/>
<dbReference type="PROSITE" id="PS00122">
    <property type="entry name" value="CARBOXYLESTERASE_B_1"/>
    <property type="match status" value="1"/>
</dbReference>
<comment type="similarity">
    <text evidence="1 3">Belongs to the type-B carboxylesterase/lipase family.</text>
</comment>
<evidence type="ECO:0000256" key="1">
    <source>
        <dbReference type="ARBA" id="ARBA00005964"/>
    </source>
</evidence>
<dbReference type="RefSeq" id="WP_221226988.1">
    <property type="nucleotide sequence ID" value="NZ_JACIDX010000002.1"/>
</dbReference>
<dbReference type="AlphaFoldDB" id="A0A7W6CIP0"/>
<dbReference type="Pfam" id="PF00135">
    <property type="entry name" value="COesterase"/>
    <property type="match status" value="1"/>
</dbReference>
<keyword evidence="2 3" id="KW-0378">Hydrolase</keyword>
<gene>
    <name evidence="5" type="ORF">GGR38_000708</name>
</gene>
<evidence type="ECO:0000313" key="6">
    <source>
        <dbReference type="Proteomes" id="UP000548867"/>
    </source>
</evidence>
<dbReference type="InterPro" id="IPR002018">
    <property type="entry name" value="CarbesteraseB"/>
</dbReference>
<comment type="caution">
    <text evidence="5">The sequence shown here is derived from an EMBL/GenBank/DDBJ whole genome shotgun (WGS) entry which is preliminary data.</text>
</comment>
<dbReference type="GO" id="GO:0016787">
    <property type="term" value="F:hydrolase activity"/>
    <property type="evidence" value="ECO:0007669"/>
    <property type="project" value="UniProtKB-KW"/>
</dbReference>
<evidence type="ECO:0000259" key="4">
    <source>
        <dbReference type="Pfam" id="PF00135"/>
    </source>
</evidence>
<keyword evidence="6" id="KW-1185">Reference proteome</keyword>
<feature type="signal peptide" evidence="3">
    <location>
        <begin position="1"/>
        <end position="23"/>
    </location>
</feature>
<accession>A0A7W6CIP0</accession>
<reference evidence="5 6" key="1">
    <citation type="submission" date="2020-08" db="EMBL/GenBank/DDBJ databases">
        <title>Genomic Encyclopedia of Type Strains, Phase IV (KMG-IV): sequencing the most valuable type-strain genomes for metagenomic binning, comparative biology and taxonomic classification.</title>
        <authorList>
            <person name="Goeker M."/>
        </authorList>
    </citation>
    <scope>NUCLEOTIDE SEQUENCE [LARGE SCALE GENOMIC DNA]</scope>
    <source>
        <strain evidence="5 6">DSM 27057</strain>
    </source>
</reference>
<evidence type="ECO:0000256" key="2">
    <source>
        <dbReference type="ARBA" id="ARBA00022801"/>
    </source>
</evidence>
<protein>
    <recommendedName>
        <fullName evidence="3">Carboxylic ester hydrolase</fullName>
        <ecNumber evidence="3">3.1.1.-</ecNumber>
    </recommendedName>
</protein>
<dbReference type="InterPro" id="IPR019826">
    <property type="entry name" value="Carboxylesterase_B_AS"/>
</dbReference>
<dbReference type="SUPFAM" id="SSF53474">
    <property type="entry name" value="alpha/beta-Hydrolases"/>
    <property type="match status" value="1"/>
</dbReference>
<dbReference type="PANTHER" id="PTHR11559">
    <property type="entry name" value="CARBOXYLESTERASE"/>
    <property type="match status" value="1"/>
</dbReference>
<dbReference type="EMBL" id="JACIDX010000002">
    <property type="protein sequence ID" value="MBB3953781.1"/>
    <property type="molecule type" value="Genomic_DNA"/>
</dbReference>